<dbReference type="PANTHER" id="PTHR30336:SF20">
    <property type="entry name" value="DUF218 DOMAIN-CONTAINING PROTEIN"/>
    <property type="match status" value="1"/>
</dbReference>
<evidence type="ECO:0000313" key="3">
    <source>
        <dbReference type="Proteomes" id="UP000021053"/>
    </source>
</evidence>
<organism evidence="2 3">
    <name type="scientific">Cryptosporangium arvum DSM 44712</name>
    <dbReference type="NCBI Taxonomy" id="927661"/>
    <lineage>
        <taxon>Bacteria</taxon>
        <taxon>Bacillati</taxon>
        <taxon>Actinomycetota</taxon>
        <taxon>Actinomycetes</taxon>
        <taxon>Cryptosporangiales</taxon>
        <taxon>Cryptosporangiaceae</taxon>
        <taxon>Cryptosporangium</taxon>
    </lineage>
</organism>
<accession>A0A011AGT7</accession>
<evidence type="ECO:0000313" key="2">
    <source>
        <dbReference type="EMBL" id="EXG81206.1"/>
    </source>
</evidence>
<comment type="caution">
    <text evidence="2">The sequence shown here is derived from an EMBL/GenBank/DDBJ whole genome shotgun (WGS) entry which is preliminary data.</text>
</comment>
<dbReference type="Proteomes" id="UP000021053">
    <property type="component" value="Unassembled WGS sequence"/>
</dbReference>
<reference evidence="2 3" key="1">
    <citation type="submission" date="2013-07" db="EMBL/GenBank/DDBJ databases">
        <authorList>
            <consortium name="DOE Joint Genome Institute"/>
            <person name="Eisen J."/>
            <person name="Huntemann M."/>
            <person name="Han J."/>
            <person name="Chen A."/>
            <person name="Kyrpides N."/>
            <person name="Mavromatis K."/>
            <person name="Markowitz V."/>
            <person name="Palaniappan K."/>
            <person name="Ivanova N."/>
            <person name="Schaumberg A."/>
            <person name="Pati A."/>
            <person name="Liolios K."/>
            <person name="Nordberg H.P."/>
            <person name="Cantor M.N."/>
            <person name="Hua S.X."/>
            <person name="Woyke T."/>
        </authorList>
    </citation>
    <scope>NUCLEOTIDE SEQUENCE [LARGE SCALE GENOMIC DNA]</scope>
    <source>
        <strain evidence="2 3">DSM 44712</strain>
    </source>
</reference>
<dbReference type="InterPro" id="IPR003848">
    <property type="entry name" value="DUF218"/>
</dbReference>
<name>A0A011AGT7_9ACTN</name>
<protein>
    <recommendedName>
        <fullName evidence="1">DUF218 domain-containing protein</fullName>
    </recommendedName>
</protein>
<dbReference type="HOGENOM" id="CLU_084257_0_0_11"/>
<dbReference type="EMBL" id="JFBT01000001">
    <property type="protein sequence ID" value="EXG81206.1"/>
    <property type="molecule type" value="Genomic_DNA"/>
</dbReference>
<feature type="domain" description="DUF218" evidence="1">
    <location>
        <begin position="64"/>
        <end position="163"/>
    </location>
</feature>
<dbReference type="InterPro" id="IPR014729">
    <property type="entry name" value="Rossmann-like_a/b/a_fold"/>
</dbReference>
<dbReference type="GO" id="GO:0005886">
    <property type="term" value="C:plasma membrane"/>
    <property type="evidence" value="ECO:0007669"/>
    <property type="project" value="TreeGrafter"/>
</dbReference>
<dbReference type="PATRIC" id="fig|927661.3.peg.2279"/>
<gene>
    <name evidence="2" type="ORF">CryarDRAFT_2315</name>
</gene>
<dbReference type="AlphaFoldDB" id="A0A011AGT7"/>
<dbReference type="CDD" id="cd06259">
    <property type="entry name" value="YdcF-like"/>
    <property type="match status" value="1"/>
</dbReference>
<dbReference type="RefSeq" id="WP_035850428.1">
    <property type="nucleotide sequence ID" value="NZ_KK073874.1"/>
</dbReference>
<dbReference type="Gene3D" id="1.10.3620.10">
    <property type="entry name" value="YdcF like domain"/>
    <property type="match status" value="1"/>
</dbReference>
<sequence length="249" mass="27030">MQPGVAVNTLVEFCARRDVAELTPDALGPVDVVILFGGSILAGGDVFARAIADRVAGHFVIVGGQGHSTDALRDTCRNVLGWDDVDGRSEAALFDRYLRERHGVEADRLETASTNCGTNVRNALELLAAERVPHRRIVIIQDASMQLRMHACFRLLAPDLEVVNFAAHQARVDEHLRIVNPPLGMWSPERYLTLLMGEVPRLTDDEHGYGPAGRGFIAHVDVPAPVREAHAALLAAGVGESRAADPRWA</sequence>
<dbReference type="Pfam" id="PF02698">
    <property type="entry name" value="DUF218"/>
    <property type="match status" value="1"/>
</dbReference>
<proteinExistence type="predicted"/>
<dbReference type="Gene3D" id="3.40.50.620">
    <property type="entry name" value="HUPs"/>
    <property type="match status" value="1"/>
</dbReference>
<evidence type="ECO:0000259" key="1">
    <source>
        <dbReference type="Pfam" id="PF02698"/>
    </source>
</evidence>
<dbReference type="PANTHER" id="PTHR30336">
    <property type="entry name" value="INNER MEMBRANE PROTEIN, PROBABLE PERMEASE"/>
    <property type="match status" value="1"/>
</dbReference>
<keyword evidence="3" id="KW-1185">Reference proteome</keyword>
<dbReference type="InterPro" id="IPR051599">
    <property type="entry name" value="Cell_Envelope_Assoc"/>
</dbReference>